<dbReference type="NCBIfam" id="NF005095">
    <property type="entry name" value="PRK06523.1"/>
    <property type="match status" value="1"/>
</dbReference>
<dbReference type="PANTHER" id="PTHR42879:SF6">
    <property type="entry name" value="NADPH-DEPENDENT REDUCTASE BACG"/>
    <property type="match status" value="1"/>
</dbReference>
<dbReference type="InterPro" id="IPR020904">
    <property type="entry name" value="Sc_DH/Rdtase_CS"/>
</dbReference>
<dbReference type="PRINTS" id="PR00081">
    <property type="entry name" value="GDHRDH"/>
</dbReference>
<gene>
    <name evidence="3" type="ORF">GCM10023086_33530</name>
</gene>
<evidence type="ECO:0000256" key="2">
    <source>
        <dbReference type="RuleBase" id="RU000363"/>
    </source>
</evidence>
<dbReference type="Pfam" id="PF00106">
    <property type="entry name" value="adh_short"/>
    <property type="match status" value="1"/>
</dbReference>
<dbReference type="EMBL" id="BAABET010000004">
    <property type="protein sequence ID" value="GAA4312822.1"/>
    <property type="molecule type" value="Genomic_DNA"/>
</dbReference>
<dbReference type="PROSITE" id="PS00061">
    <property type="entry name" value="ADH_SHORT"/>
    <property type="match status" value="1"/>
</dbReference>
<proteinExistence type="inferred from homology"/>
<dbReference type="CDD" id="cd05233">
    <property type="entry name" value="SDR_c"/>
    <property type="match status" value="1"/>
</dbReference>
<keyword evidence="4" id="KW-1185">Reference proteome</keyword>
<organism evidence="3 4">
    <name type="scientific">Streptomyces venetus</name>
    <dbReference type="NCBI Taxonomy" id="1701086"/>
    <lineage>
        <taxon>Bacteria</taxon>
        <taxon>Bacillati</taxon>
        <taxon>Actinomycetota</taxon>
        <taxon>Actinomycetes</taxon>
        <taxon>Kitasatosporales</taxon>
        <taxon>Streptomycetaceae</taxon>
        <taxon>Streptomyces</taxon>
    </lineage>
</organism>
<dbReference type="Proteomes" id="UP001501115">
    <property type="component" value="Unassembled WGS sequence"/>
</dbReference>
<comment type="caution">
    <text evidence="3">The sequence shown here is derived from an EMBL/GenBank/DDBJ whole genome shotgun (WGS) entry which is preliminary data.</text>
</comment>
<accession>A0ABP8FX24</accession>
<evidence type="ECO:0000256" key="1">
    <source>
        <dbReference type="ARBA" id="ARBA00006484"/>
    </source>
</evidence>
<reference evidence="4" key="1">
    <citation type="journal article" date="2019" name="Int. J. Syst. Evol. Microbiol.">
        <title>The Global Catalogue of Microorganisms (GCM) 10K type strain sequencing project: providing services to taxonomists for standard genome sequencing and annotation.</title>
        <authorList>
            <consortium name="The Broad Institute Genomics Platform"/>
            <consortium name="The Broad Institute Genome Sequencing Center for Infectious Disease"/>
            <person name="Wu L."/>
            <person name="Ma J."/>
        </authorList>
    </citation>
    <scope>NUCLEOTIDE SEQUENCE [LARGE SCALE GENOMIC DNA]</scope>
    <source>
        <strain evidence="4">JCM 31290</strain>
    </source>
</reference>
<dbReference type="InterPro" id="IPR002347">
    <property type="entry name" value="SDR_fam"/>
</dbReference>
<sequence length="266" mass="27379">MTHETSASATKRGKRALVTGGTRGIGLAIVQKLVAEGATVVTSARKEVPGLPESVRLVTADSSSLEGVRQLADTALELLGGVDILVNNAGGASSGGMPHLGGYSAIPDEDWVEALKTNYLAAVRLDRAILPSMIEQRSGVIIEMASTTALRPVGALLHYGAAKAALIHYAKGLAAEVAEYGIRVNSILPGLVRTPAMDMVADSIRGATGQDGDDVVQMMVEMEGAPMKGVSEPDDVADLVSFLTSDQAARITGSGYVIDGGALARA</sequence>
<dbReference type="PRINTS" id="PR00080">
    <property type="entry name" value="SDRFAMILY"/>
</dbReference>
<dbReference type="RefSeq" id="WP_345662292.1">
    <property type="nucleotide sequence ID" value="NZ_BAABET010000004.1"/>
</dbReference>
<protein>
    <submittedName>
        <fullName evidence="3">SDR family oxidoreductase</fullName>
    </submittedName>
</protein>
<dbReference type="PANTHER" id="PTHR42879">
    <property type="entry name" value="3-OXOACYL-(ACYL-CARRIER-PROTEIN) REDUCTASE"/>
    <property type="match status" value="1"/>
</dbReference>
<evidence type="ECO:0000313" key="4">
    <source>
        <dbReference type="Proteomes" id="UP001501115"/>
    </source>
</evidence>
<evidence type="ECO:0000313" key="3">
    <source>
        <dbReference type="EMBL" id="GAA4312822.1"/>
    </source>
</evidence>
<dbReference type="InterPro" id="IPR036291">
    <property type="entry name" value="NAD(P)-bd_dom_sf"/>
</dbReference>
<dbReference type="SUPFAM" id="SSF51735">
    <property type="entry name" value="NAD(P)-binding Rossmann-fold domains"/>
    <property type="match status" value="1"/>
</dbReference>
<comment type="similarity">
    <text evidence="1 2">Belongs to the short-chain dehydrogenases/reductases (SDR) family.</text>
</comment>
<dbReference type="Gene3D" id="3.40.50.720">
    <property type="entry name" value="NAD(P)-binding Rossmann-like Domain"/>
    <property type="match status" value="1"/>
</dbReference>
<name>A0ABP8FX24_9ACTN</name>
<dbReference type="InterPro" id="IPR050259">
    <property type="entry name" value="SDR"/>
</dbReference>